<dbReference type="InterPro" id="IPR001789">
    <property type="entry name" value="Sig_transdc_resp-reg_receiver"/>
</dbReference>
<evidence type="ECO:0000259" key="2">
    <source>
        <dbReference type="PROSITE" id="PS50110"/>
    </source>
</evidence>
<dbReference type="Proteomes" id="UP000597138">
    <property type="component" value="Unassembled WGS sequence"/>
</dbReference>
<evidence type="ECO:0000313" key="3">
    <source>
        <dbReference type="EMBL" id="GGD67406.1"/>
    </source>
</evidence>
<dbReference type="OrthoDB" id="9105265at2"/>
<reference evidence="6" key="3">
    <citation type="journal article" date="2019" name="Int. J. Syst. Evol. Microbiol.">
        <title>The Global Catalogue of Microorganisms (GCM) 10K type strain sequencing project: providing services to taxonomists for standard genome sequencing and annotation.</title>
        <authorList>
            <consortium name="The Broad Institute Genomics Platform"/>
            <consortium name="The Broad Institute Genome Sequencing Center for Infectious Disease"/>
            <person name="Wu L."/>
            <person name="Ma J."/>
        </authorList>
    </citation>
    <scope>NUCLEOTIDE SEQUENCE [LARGE SCALE GENOMIC DNA]</scope>
    <source>
        <strain evidence="6">CGMCC 1.11013</strain>
    </source>
</reference>
<evidence type="ECO:0000313" key="4">
    <source>
        <dbReference type="EMBL" id="KDR37212.1"/>
    </source>
</evidence>
<dbReference type="RefSeq" id="WP_035959530.1">
    <property type="nucleotide sequence ID" value="NZ_BMEG01000003.1"/>
</dbReference>
<evidence type="ECO:0000313" key="5">
    <source>
        <dbReference type="Proteomes" id="UP000027439"/>
    </source>
</evidence>
<dbReference type="GO" id="GO:0000160">
    <property type="term" value="P:phosphorelay signal transduction system"/>
    <property type="evidence" value="ECO:0007669"/>
    <property type="project" value="InterPro"/>
</dbReference>
<dbReference type="GO" id="GO:0016301">
    <property type="term" value="F:kinase activity"/>
    <property type="evidence" value="ECO:0007669"/>
    <property type="project" value="UniProtKB-KW"/>
</dbReference>
<feature type="domain" description="Response regulatory" evidence="2">
    <location>
        <begin position="29"/>
        <end position="146"/>
    </location>
</feature>
<name>A0A069P9R7_9BURK</name>
<dbReference type="SUPFAM" id="SSF52172">
    <property type="entry name" value="CheY-like"/>
    <property type="match status" value="1"/>
</dbReference>
<dbReference type="AlphaFoldDB" id="A0A069P9R7"/>
<dbReference type="Proteomes" id="UP000027439">
    <property type="component" value="Unassembled WGS sequence"/>
</dbReference>
<dbReference type="InterPro" id="IPR011006">
    <property type="entry name" value="CheY-like_superfamily"/>
</dbReference>
<keyword evidence="4" id="KW-0418">Kinase</keyword>
<protein>
    <submittedName>
        <fullName evidence="4">Histidine kinase</fullName>
    </submittedName>
</protein>
<keyword evidence="1" id="KW-0597">Phosphoprotein</keyword>
<sequence>MNNRAYETSPAQCSLWNRKRLRVEPDSRRVVVALTERALGESLVSLFDLKGFPSRYAPDVSSLKRSIGEWRPHAVFVDTRIGGCGNYALVRELRSRHDDDANRLVIAMSAFLPEEPLAHLKEAGYDGHCRRPCPVWQMTDILDAFFTTHPPR</sequence>
<dbReference type="PROSITE" id="PS50110">
    <property type="entry name" value="RESPONSE_REGULATORY"/>
    <property type="match status" value="1"/>
</dbReference>
<keyword evidence="6" id="KW-1185">Reference proteome</keyword>
<keyword evidence="4" id="KW-0808">Transferase</keyword>
<dbReference type="EMBL" id="BMEG01000003">
    <property type="protein sequence ID" value="GGD67406.1"/>
    <property type="molecule type" value="Genomic_DNA"/>
</dbReference>
<dbReference type="Gene3D" id="3.40.50.2300">
    <property type="match status" value="1"/>
</dbReference>
<reference evidence="3" key="4">
    <citation type="submission" date="2024-05" db="EMBL/GenBank/DDBJ databases">
        <authorList>
            <person name="Sun Q."/>
            <person name="Zhou Y."/>
        </authorList>
    </citation>
    <scope>NUCLEOTIDE SEQUENCE</scope>
    <source>
        <strain evidence="3">CGMCC 1.11013</strain>
    </source>
</reference>
<feature type="modified residue" description="4-aspartylphosphate" evidence="1">
    <location>
        <position position="78"/>
    </location>
</feature>
<evidence type="ECO:0000313" key="6">
    <source>
        <dbReference type="Proteomes" id="UP000597138"/>
    </source>
</evidence>
<comment type="caution">
    <text evidence="4">The sequence shown here is derived from an EMBL/GenBank/DDBJ whole genome shotgun (WGS) entry which is preliminary data.</text>
</comment>
<accession>A0A069P9R7</accession>
<evidence type="ECO:0000256" key="1">
    <source>
        <dbReference type="PROSITE-ProRule" id="PRU00169"/>
    </source>
</evidence>
<gene>
    <name evidence="4" type="ORF">BG57_00865</name>
    <name evidence="3" type="ORF">GCM10010985_22210</name>
</gene>
<reference evidence="4 5" key="2">
    <citation type="submission" date="2014-03" db="EMBL/GenBank/DDBJ databases">
        <title>Draft Genome Sequences of Four Burkholderia Strains.</title>
        <authorList>
            <person name="Liu X.Y."/>
            <person name="Li C.X."/>
            <person name="Xu J.H."/>
        </authorList>
    </citation>
    <scope>NUCLEOTIDE SEQUENCE [LARGE SCALE GENOMIC DNA]</scope>
    <source>
        <strain evidence="4 5">R27</strain>
    </source>
</reference>
<dbReference type="EMBL" id="JFHE01000001">
    <property type="protein sequence ID" value="KDR37212.1"/>
    <property type="molecule type" value="Genomic_DNA"/>
</dbReference>
<organism evidence="4 5">
    <name type="scientific">Caballeronia grimmiae</name>
    <dbReference type="NCBI Taxonomy" id="1071679"/>
    <lineage>
        <taxon>Bacteria</taxon>
        <taxon>Pseudomonadati</taxon>
        <taxon>Pseudomonadota</taxon>
        <taxon>Betaproteobacteria</taxon>
        <taxon>Burkholderiales</taxon>
        <taxon>Burkholderiaceae</taxon>
        <taxon>Caballeronia</taxon>
    </lineage>
</organism>
<dbReference type="eggNOG" id="COG0745">
    <property type="taxonomic scope" value="Bacteria"/>
</dbReference>
<reference evidence="3" key="1">
    <citation type="journal article" date="2014" name="Int. J. Syst. Evol. Microbiol.">
        <title>Complete genome of a new Firmicutes species belonging to the dominant human colonic microbiota ('Ruminococcus bicirculans') reveals two chromosomes and a selective capacity to utilize plant glucans.</title>
        <authorList>
            <consortium name="NISC Comparative Sequencing Program"/>
            <person name="Wegmann U."/>
            <person name="Louis P."/>
            <person name="Goesmann A."/>
            <person name="Henrissat B."/>
            <person name="Duncan S.H."/>
            <person name="Flint H.J."/>
        </authorList>
    </citation>
    <scope>NUCLEOTIDE SEQUENCE</scope>
    <source>
        <strain evidence="3">CGMCC 1.11013</strain>
    </source>
</reference>
<proteinExistence type="predicted"/>